<dbReference type="EMBL" id="UINC01027704">
    <property type="protein sequence ID" value="SVB07401.1"/>
    <property type="molecule type" value="Genomic_DNA"/>
</dbReference>
<reference evidence="3" key="1">
    <citation type="submission" date="2018-05" db="EMBL/GenBank/DDBJ databases">
        <authorList>
            <person name="Lanie J.A."/>
            <person name="Ng W.-L."/>
            <person name="Kazmierczak K.M."/>
            <person name="Andrzejewski T.M."/>
            <person name="Davidsen T.M."/>
            <person name="Wayne K.J."/>
            <person name="Tettelin H."/>
            <person name="Glass J.I."/>
            <person name="Rusch D."/>
            <person name="Podicherti R."/>
            <person name="Tsui H.-C.T."/>
            <person name="Winkler M.E."/>
        </authorList>
    </citation>
    <scope>NUCLEOTIDE SEQUENCE</scope>
</reference>
<accession>A0A382B1K7</accession>
<proteinExistence type="predicted"/>
<dbReference type="Pfam" id="PF13517">
    <property type="entry name" value="FG-GAP_3"/>
    <property type="match status" value="2"/>
</dbReference>
<protein>
    <recommendedName>
        <fullName evidence="2">ASPIC/UnbV domain-containing protein</fullName>
    </recommendedName>
</protein>
<sequence>VGLDKPSLLVYNPTPLKKHLMISARPCSHNPITEMKLRNHVHLIFLILSLLLPAEGLVAADGDGVAIKKLKLTAPGKGMPGFTLLDNQSLQVGFENKLSQTAWLNNQNLLNGSGVALGDYDGDGQCDIYLCSLSGNNRLYRNLGGWKFSETTNEHLACDGVYSTGTGFADLNGDGWLDLLVLAMGSPNRVFFNNGRGGFDEPRHLPGNNNWRLSGSTGFAIGDIDGDSDLDLYILNYGFKSILKDGGAITINKINGRDTVTGRYANKIRIIDGQLHEFGEEDDILINDGNGSFQVKKWGSLVVGDIDGDFPYRDQGLCVALRDLNGDMAPEIVVANDGHPDRFFVNDGRGLFQTYSSHQIRHLSYNSMGLDFADVNRDSVDDLVVVEMLATGRVMKITQDKNSFPKEEYIANRNPDARPQSGRNMLYLGRGDMTFSEVAYMMGLAASDWSWSSVFLDVDLDGFEDLLVTNGFQYDTDDWDTQTRLGRLNLNPLQRRKSVLLYPKLDTPNQAFRNLAGKSFVGMGREWGFDSMTGGYGMACGDLDNDGDLDLVVNNLNSGVSIYRNDCSSPRLAIQLKGQDGNTSGTGARLIVEGHEVTQSQEMISGGRYMSSDQAIRVFAAKGDSTHRVTVRWRSGQVSILKQLEPGYRYLISHPPGPPSVAPVVRPVPKAGIFRQTRVEHDRKWSIPIAAQLQPGLPFDVRRMDPSV</sequence>
<keyword evidence="1" id="KW-0732">Signal</keyword>
<dbReference type="SUPFAM" id="SSF69318">
    <property type="entry name" value="Integrin alpha N-terminal domain"/>
    <property type="match status" value="1"/>
</dbReference>
<dbReference type="InterPro" id="IPR011519">
    <property type="entry name" value="UnbV_ASPIC"/>
</dbReference>
<dbReference type="PANTHER" id="PTHR16026:SF0">
    <property type="entry name" value="CARTILAGE ACIDIC PROTEIN 1"/>
    <property type="match status" value="1"/>
</dbReference>
<dbReference type="Pfam" id="PF07593">
    <property type="entry name" value="UnbV_ASPIC"/>
    <property type="match status" value="1"/>
</dbReference>
<evidence type="ECO:0000256" key="1">
    <source>
        <dbReference type="ARBA" id="ARBA00022729"/>
    </source>
</evidence>
<evidence type="ECO:0000259" key="2">
    <source>
        <dbReference type="Pfam" id="PF07593"/>
    </source>
</evidence>
<dbReference type="InterPro" id="IPR028994">
    <property type="entry name" value="Integrin_alpha_N"/>
</dbReference>
<name>A0A382B1K7_9ZZZZ</name>
<feature type="non-terminal residue" evidence="3">
    <location>
        <position position="1"/>
    </location>
</feature>
<organism evidence="3">
    <name type="scientific">marine metagenome</name>
    <dbReference type="NCBI Taxonomy" id="408172"/>
    <lineage>
        <taxon>unclassified sequences</taxon>
        <taxon>metagenomes</taxon>
        <taxon>ecological metagenomes</taxon>
    </lineage>
</organism>
<dbReference type="InterPro" id="IPR027039">
    <property type="entry name" value="Crtac1"/>
</dbReference>
<feature type="domain" description="ASPIC/UnbV" evidence="2">
    <location>
        <begin position="586"/>
        <end position="649"/>
    </location>
</feature>
<evidence type="ECO:0000313" key="3">
    <source>
        <dbReference type="EMBL" id="SVB07401.1"/>
    </source>
</evidence>
<dbReference type="InterPro" id="IPR013517">
    <property type="entry name" value="FG-GAP"/>
</dbReference>
<gene>
    <name evidence="3" type="ORF">METZ01_LOCUS160255</name>
</gene>
<dbReference type="AlphaFoldDB" id="A0A382B1K7"/>
<dbReference type="Gene3D" id="2.130.10.130">
    <property type="entry name" value="Integrin alpha, N-terminal"/>
    <property type="match status" value="2"/>
</dbReference>
<feature type="non-terminal residue" evidence="3">
    <location>
        <position position="708"/>
    </location>
</feature>
<dbReference type="PANTHER" id="PTHR16026">
    <property type="entry name" value="CARTILAGE ACIDIC PROTEIN 1"/>
    <property type="match status" value="1"/>
</dbReference>